<dbReference type="RefSeq" id="WP_008992000.1">
    <property type="nucleotide sequence ID" value="NZ_AMSG01000015.1"/>
</dbReference>
<dbReference type="OrthoDB" id="127805at2"/>
<keyword evidence="2" id="KW-1185">Reference proteome</keyword>
<evidence type="ECO:0000313" key="1">
    <source>
        <dbReference type="EMBL" id="EKF54790.1"/>
    </source>
</evidence>
<accession>K2PQK1</accession>
<evidence type="ECO:0000313" key="2">
    <source>
        <dbReference type="Proteomes" id="UP000007364"/>
    </source>
</evidence>
<dbReference type="eggNOG" id="ENOG502Z84S">
    <property type="taxonomic scope" value="Bacteria"/>
</dbReference>
<dbReference type="PATRIC" id="fig|555500.3.peg.2227"/>
<sequence length="310" mass="36064">MTKTLHITNGDAFTAVLKTLDISGDIITWREMLCEGKTTPEVGSETFWRQRYEFLNRAYKVTKDTFINRTLKEYRNLCNQKSQDEIVLWFNKDLFCQINMIAVLSWIKKNRSNATIYLIGSGVEKDSQPSPSLSSLDKTALEDLYKDRLLLNKDDIEYGDYIWQLYCENSPIRLQSAIKQNNSQLQYLTNVIQTHLHRFPSLKNGLNQLENKMLDKALYQNIKSKDLLVDAMLQDPGYYGYGDIQYYKMASKLRPLFRSFTPVKLTKTGTAVAEKLENYYPQLRNEKEFLGGTPKYSFLFVEDTAQLLKL</sequence>
<dbReference type="Proteomes" id="UP000007364">
    <property type="component" value="Unassembled WGS sequence"/>
</dbReference>
<proteinExistence type="predicted"/>
<reference evidence="1 2" key="1">
    <citation type="journal article" date="2012" name="J. Bacteriol.">
        <title>Genome Sequence of Galbibacter marinum Type Strain ck-I2-15.</title>
        <authorList>
            <person name="Lai Q."/>
            <person name="Li C."/>
            <person name="Shao Z."/>
        </authorList>
    </citation>
    <scope>NUCLEOTIDE SEQUENCE [LARGE SCALE GENOMIC DNA]</scope>
    <source>
        <strain evidence="2">ck-I2-15</strain>
    </source>
</reference>
<evidence type="ECO:0008006" key="3">
    <source>
        <dbReference type="Google" id="ProtNLM"/>
    </source>
</evidence>
<protein>
    <recommendedName>
        <fullName evidence="3">DUF1835 domain-containing protein</fullName>
    </recommendedName>
</protein>
<organism evidence="1 2">
    <name type="scientific">Galbibacter marinus</name>
    <dbReference type="NCBI Taxonomy" id="555500"/>
    <lineage>
        <taxon>Bacteria</taxon>
        <taxon>Pseudomonadati</taxon>
        <taxon>Bacteroidota</taxon>
        <taxon>Flavobacteriia</taxon>
        <taxon>Flavobacteriales</taxon>
        <taxon>Flavobacteriaceae</taxon>
        <taxon>Galbibacter</taxon>
    </lineage>
</organism>
<comment type="caution">
    <text evidence="1">The sequence shown here is derived from an EMBL/GenBank/DDBJ whole genome shotgun (WGS) entry which is preliminary data.</text>
</comment>
<dbReference type="EMBL" id="AMSG01000015">
    <property type="protein sequence ID" value="EKF54790.1"/>
    <property type="molecule type" value="Genomic_DNA"/>
</dbReference>
<dbReference type="AlphaFoldDB" id="K2PQK1"/>
<name>K2PQK1_9FLAO</name>
<dbReference type="STRING" id="555500.I215_10800"/>
<gene>
    <name evidence="1" type="ORF">I215_10800</name>
</gene>